<evidence type="ECO:0000313" key="1">
    <source>
        <dbReference type="EMBL" id="KAJ7985999.1"/>
    </source>
</evidence>
<comment type="caution">
    <text evidence="1">The sequence shown here is derived from an EMBL/GenBank/DDBJ whole genome shotgun (WGS) entry which is preliminary data.</text>
</comment>
<gene>
    <name evidence="1" type="ORF">DPEC_G00346280</name>
</gene>
<dbReference type="Proteomes" id="UP001157502">
    <property type="component" value="Chromosome 35"/>
</dbReference>
<organism evidence="1 2">
    <name type="scientific">Dallia pectoralis</name>
    <name type="common">Alaska blackfish</name>
    <dbReference type="NCBI Taxonomy" id="75939"/>
    <lineage>
        <taxon>Eukaryota</taxon>
        <taxon>Metazoa</taxon>
        <taxon>Chordata</taxon>
        <taxon>Craniata</taxon>
        <taxon>Vertebrata</taxon>
        <taxon>Euteleostomi</taxon>
        <taxon>Actinopterygii</taxon>
        <taxon>Neopterygii</taxon>
        <taxon>Teleostei</taxon>
        <taxon>Protacanthopterygii</taxon>
        <taxon>Esociformes</taxon>
        <taxon>Umbridae</taxon>
        <taxon>Dallia</taxon>
    </lineage>
</organism>
<reference evidence="1" key="1">
    <citation type="submission" date="2021-05" db="EMBL/GenBank/DDBJ databases">
        <authorList>
            <person name="Pan Q."/>
            <person name="Jouanno E."/>
            <person name="Zahm M."/>
            <person name="Klopp C."/>
            <person name="Cabau C."/>
            <person name="Louis A."/>
            <person name="Berthelot C."/>
            <person name="Parey E."/>
            <person name="Roest Crollius H."/>
            <person name="Montfort J."/>
            <person name="Robinson-Rechavi M."/>
            <person name="Bouchez O."/>
            <person name="Lampietro C."/>
            <person name="Lopez Roques C."/>
            <person name="Donnadieu C."/>
            <person name="Postlethwait J."/>
            <person name="Bobe J."/>
            <person name="Dillon D."/>
            <person name="Chandos A."/>
            <person name="von Hippel F."/>
            <person name="Guiguen Y."/>
        </authorList>
    </citation>
    <scope>NUCLEOTIDE SEQUENCE</scope>
    <source>
        <strain evidence="1">YG-Jan2019</strain>
    </source>
</reference>
<sequence>MDVCLKLEYDIGHRGPGGPGGQRRSTYLGGKLPLEHASGVYAKDWSRNGRDTVGSFNSEVLPIIDSGEMFCIPRGYPLSTKSD</sequence>
<dbReference type="EMBL" id="CM055762">
    <property type="protein sequence ID" value="KAJ7985999.1"/>
    <property type="molecule type" value="Genomic_DNA"/>
</dbReference>
<evidence type="ECO:0000313" key="2">
    <source>
        <dbReference type="Proteomes" id="UP001157502"/>
    </source>
</evidence>
<protein>
    <submittedName>
        <fullName evidence="1">Uncharacterized protein</fullName>
    </submittedName>
</protein>
<proteinExistence type="predicted"/>
<name>A0ACC2F3U0_DALPE</name>
<keyword evidence="2" id="KW-1185">Reference proteome</keyword>
<accession>A0ACC2F3U0</accession>